<dbReference type="AlphaFoldDB" id="A0A1X2GY71"/>
<feature type="compositionally biased region" description="Basic residues" evidence="2">
    <location>
        <begin position="284"/>
        <end position="295"/>
    </location>
</feature>
<name>A0A1X2GY71_9FUNG</name>
<dbReference type="OrthoDB" id="2283959at2759"/>
<feature type="compositionally biased region" description="Low complexity" evidence="2">
    <location>
        <begin position="182"/>
        <end position="196"/>
    </location>
</feature>
<feature type="compositionally biased region" description="Polar residues" evidence="2">
    <location>
        <begin position="90"/>
        <end position="112"/>
    </location>
</feature>
<evidence type="ECO:0000313" key="4">
    <source>
        <dbReference type="Proteomes" id="UP000242146"/>
    </source>
</evidence>
<dbReference type="Proteomes" id="UP000242146">
    <property type="component" value="Unassembled WGS sequence"/>
</dbReference>
<evidence type="ECO:0000313" key="3">
    <source>
        <dbReference type="EMBL" id="ORX63038.1"/>
    </source>
</evidence>
<feature type="compositionally biased region" description="Polar residues" evidence="2">
    <location>
        <begin position="267"/>
        <end position="279"/>
    </location>
</feature>
<feature type="coiled-coil region" evidence="1">
    <location>
        <begin position="384"/>
        <end position="411"/>
    </location>
</feature>
<sequence length="450" mass="49854">MASHKSFTQQRAILRPTKHAAFFADDDDDDDVSFDGSSSVSSLTADTLVLAQFLSSTSPDQFNQPGSSLKANKQRASRLFNRWKKKATPSMPSIQRTSTSSNPGSKANSLRSVASDKKRHIPLPVYTPPVPTPPAMSKKSFTQHHTVSTVSVPSQQFRPVAPPMAKRSQSHAPTTSTPSQKPMVMSVKPSTSSSTSRQRPPHGRSSMVRSVSTTSSRFPLRDSGVYSDASMDKEEDWIPPVPAKSQHRRKRPAVIASDTALQPPPIQSLTPSSSTNNAQADRRRSVHSAKKRSVRHAQIQTDKDEQEGLQQKQQQPMAMCCPRCHHQMKMEPLTDDRQSTVSAASAPSSSFSHGRRTSCPAFLPSGQCIAMVVPSSAMESDLQHDRLLSMIEDLKLQLAQEQASRQQLELSMQRQLTATEKRDLVAREKDRWKEDCHWLNNRLSTLPSSR</sequence>
<keyword evidence="4" id="KW-1185">Reference proteome</keyword>
<organism evidence="3 4">
    <name type="scientific">Hesseltinella vesiculosa</name>
    <dbReference type="NCBI Taxonomy" id="101127"/>
    <lineage>
        <taxon>Eukaryota</taxon>
        <taxon>Fungi</taxon>
        <taxon>Fungi incertae sedis</taxon>
        <taxon>Mucoromycota</taxon>
        <taxon>Mucoromycotina</taxon>
        <taxon>Mucoromycetes</taxon>
        <taxon>Mucorales</taxon>
        <taxon>Cunninghamellaceae</taxon>
        <taxon>Hesseltinella</taxon>
    </lineage>
</organism>
<feature type="compositionally biased region" description="Low complexity" evidence="2">
    <location>
        <begin position="339"/>
        <end position="352"/>
    </location>
</feature>
<comment type="caution">
    <text evidence="3">The sequence shown here is derived from an EMBL/GenBank/DDBJ whole genome shotgun (WGS) entry which is preliminary data.</text>
</comment>
<feature type="region of interest" description="Disordered" evidence="2">
    <location>
        <begin position="333"/>
        <end position="354"/>
    </location>
</feature>
<feature type="compositionally biased region" description="Polar residues" evidence="2">
    <location>
        <begin position="170"/>
        <end position="180"/>
    </location>
</feature>
<feature type="compositionally biased region" description="Polar residues" evidence="2">
    <location>
        <begin position="57"/>
        <end position="71"/>
    </location>
</feature>
<feature type="compositionally biased region" description="Polar residues" evidence="2">
    <location>
        <begin position="139"/>
        <end position="157"/>
    </location>
</feature>
<keyword evidence="1" id="KW-0175">Coiled coil</keyword>
<feature type="compositionally biased region" description="Pro residues" evidence="2">
    <location>
        <begin position="125"/>
        <end position="134"/>
    </location>
</feature>
<feature type="compositionally biased region" description="Basic residues" evidence="2">
    <location>
        <begin position="72"/>
        <end position="87"/>
    </location>
</feature>
<protein>
    <submittedName>
        <fullName evidence="3">Uncharacterized protein</fullName>
    </submittedName>
</protein>
<feature type="compositionally biased region" description="Low complexity" evidence="2">
    <location>
        <begin position="204"/>
        <end position="217"/>
    </location>
</feature>
<dbReference type="EMBL" id="MCGT01000001">
    <property type="protein sequence ID" value="ORX63038.1"/>
    <property type="molecule type" value="Genomic_DNA"/>
</dbReference>
<feature type="region of interest" description="Disordered" evidence="2">
    <location>
        <begin position="57"/>
        <end position="315"/>
    </location>
</feature>
<reference evidence="3 4" key="1">
    <citation type="submission" date="2016-07" db="EMBL/GenBank/DDBJ databases">
        <title>Pervasive Adenine N6-methylation of Active Genes in Fungi.</title>
        <authorList>
            <consortium name="DOE Joint Genome Institute"/>
            <person name="Mondo S.J."/>
            <person name="Dannebaum R.O."/>
            <person name="Kuo R.C."/>
            <person name="Labutti K."/>
            <person name="Haridas S."/>
            <person name="Kuo A."/>
            <person name="Salamov A."/>
            <person name="Ahrendt S.R."/>
            <person name="Lipzen A."/>
            <person name="Sullivan W."/>
            <person name="Andreopoulos W.B."/>
            <person name="Clum A."/>
            <person name="Lindquist E."/>
            <person name="Daum C."/>
            <person name="Ramamoorthy G.K."/>
            <person name="Gryganskyi A."/>
            <person name="Culley D."/>
            <person name="Magnuson J.K."/>
            <person name="James T.Y."/>
            <person name="O'Malley M.A."/>
            <person name="Stajich J.E."/>
            <person name="Spatafora J.W."/>
            <person name="Visel A."/>
            <person name="Grigoriev I.V."/>
        </authorList>
    </citation>
    <scope>NUCLEOTIDE SEQUENCE [LARGE SCALE GENOMIC DNA]</scope>
    <source>
        <strain evidence="3 4">NRRL 3301</strain>
    </source>
</reference>
<accession>A0A1X2GY71</accession>
<proteinExistence type="predicted"/>
<evidence type="ECO:0000256" key="2">
    <source>
        <dbReference type="SAM" id="MobiDB-lite"/>
    </source>
</evidence>
<evidence type="ECO:0000256" key="1">
    <source>
        <dbReference type="SAM" id="Coils"/>
    </source>
</evidence>
<gene>
    <name evidence="3" type="ORF">DM01DRAFT_1403428</name>
</gene>